<feature type="binding site" evidence="15">
    <location>
        <position position="349"/>
    </location>
    <ligand>
        <name>NADP(+)</name>
        <dbReference type="ChEBI" id="CHEBI:58349"/>
    </ligand>
</feature>
<dbReference type="GO" id="GO:0004073">
    <property type="term" value="F:aspartate-semialdehyde dehydrogenase activity"/>
    <property type="evidence" value="ECO:0007669"/>
    <property type="project" value="UniProtKB-UniRule"/>
</dbReference>
<keyword evidence="7 15" id="KW-0028">Amino-acid biosynthesis</keyword>
<evidence type="ECO:0000256" key="7">
    <source>
        <dbReference type="ARBA" id="ARBA00022605"/>
    </source>
</evidence>
<dbReference type="SMART" id="SM00859">
    <property type="entry name" value="Semialdhyde_dh"/>
    <property type="match status" value="1"/>
</dbReference>
<dbReference type="GO" id="GO:0009097">
    <property type="term" value="P:isoleucine biosynthetic process"/>
    <property type="evidence" value="ECO:0007669"/>
    <property type="project" value="UniProtKB-UniRule"/>
</dbReference>
<feature type="binding site" evidence="15">
    <location>
        <position position="180"/>
    </location>
    <ligand>
        <name>substrate</name>
    </ligand>
</feature>
<dbReference type="GO" id="GO:0009088">
    <property type="term" value="P:threonine biosynthetic process"/>
    <property type="evidence" value="ECO:0007669"/>
    <property type="project" value="UniProtKB-UniRule"/>
</dbReference>
<dbReference type="GO" id="GO:0050661">
    <property type="term" value="F:NADP binding"/>
    <property type="evidence" value="ECO:0007669"/>
    <property type="project" value="UniProtKB-UniRule"/>
</dbReference>
<evidence type="ECO:0000256" key="12">
    <source>
        <dbReference type="ARBA" id="ARBA00023154"/>
    </source>
</evidence>
<dbReference type="EMBL" id="ATJO01000042">
    <property type="protein sequence ID" value="EPI50903.1"/>
    <property type="molecule type" value="Genomic_DNA"/>
</dbReference>
<evidence type="ECO:0000256" key="2">
    <source>
        <dbReference type="ARBA" id="ARBA00005076"/>
    </source>
</evidence>
<feature type="binding site" evidence="15">
    <location>
        <position position="123"/>
    </location>
    <ligand>
        <name>phosphate</name>
        <dbReference type="ChEBI" id="CHEBI:43474"/>
    </ligand>
</feature>
<evidence type="ECO:0000256" key="13">
    <source>
        <dbReference type="ARBA" id="ARBA00023167"/>
    </source>
</evidence>
<dbReference type="Gene3D" id="3.40.50.720">
    <property type="entry name" value="NAD(P)-binding Rossmann-like Domain"/>
    <property type="match status" value="1"/>
</dbReference>
<dbReference type="AlphaFoldDB" id="S4H4M4"/>
<keyword evidence="8 15" id="KW-0791">Threonine biosynthesis</keyword>
<feature type="active site" description="Acyl-thioester intermediate" evidence="15 16">
    <location>
        <position position="153"/>
    </location>
</feature>
<evidence type="ECO:0000256" key="8">
    <source>
        <dbReference type="ARBA" id="ARBA00022697"/>
    </source>
</evidence>
<dbReference type="UniPathway" id="UPA00034">
    <property type="reaction ID" value="UER00016"/>
</dbReference>
<dbReference type="CDD" id="cd18131">
    <property type="entry name" value="ASADH_C_bac_euk_like"/>
    <property type="match status" value="1"/>
</dbReference>
<reference evidence="18 19" key="1">
    <citation type="submission" date="2013-06" db="EMBL/GenBank/DDBJ databases">
        <authorList>
            <person name="Weinstock G."/>
            <person name="Sodergren E."/>
            <person name="Lobos E.A."/>
            <person name="Fulton L."/>
            <person name="Fulton R."/>
            <person name="Courtney L."/>
            <person name="Fronick C."/>
            <person name="O'Laughlin M."/>
            <person name="Godfrey J."/>
            <person name="Wilson R.M."/>
            <person name="Miner T."/>
            <person name="Farmer C."/>
            <person name="Delehaunty K."/>
            <person name="Cordes M."/>
            <person name="Minx P."/>
            <person name="Tomlinson C."/>
            <person name="Chen J."/>
            <person name="Wollam A."/>
            <person name="Pepin K.H."/>
            <person name="Bhonagiri V."/>
            <person name="Zhang X."/>
            <person name="Warren W."/>
            <person name="Mitreva M."/>
            <person name="Mardis E.R."/>
            <person name="Wilson R.K."/>
        </authorList>
    </citation>
    <scope>NUCLEOTIDE SEQUENCE [LARGE SCALE GENOMIC DNA]</scope>
    <source>
        <strain evidence="18 19">JCP7719</strain>
    </source>
</reference>
<dbReference type="GO" id="GO:0009089">
    <property type="term" value="P:lysine biosynthetic process via diaminopimelate"/>
    <property type="evidence" value="ECO:0007669"/>
    <property type="project" value="UniProtKB-UniRule"/>
</dbReference>
<comment type="pathway">
    <text evidence="1 15">Amino-acid biosynthesis; L-methionine biosynthesis via de novo pathway; L-homoserine from L-aspartate: step 2/3.</text>
</comment>
<evidence type="ECO:0000256" key="16">
    <source>
        <dbReference type="PIRSR" id="PIRSR000148-1"/>
    </source>
</evidence>
<comment type="pathway">
    <text evidence="2 15">Amino-acid biosynthesis; L-lysine biosynthesis via DAP pathway; (S)-tetrahydrodipicolinate from L-aspartate: step 2/4.</text>
</comment>
<evidence type="ECO:0000256" key="5">
    <source>
        <dbReference type="ARBA" id="ARBA00011738"/>
    </source>
</evidence>
<dbReference type="GO" id="GO:0046983">
    <property type="term" value="F:protein dimerization activity"/>
    <property type="evidence" value="ECO:0007669"/>
    <property type="project" value="InterPro"/>
</dbReference>
<dbReference type="CDD" id="cd02316">
    <property type="entry name" value="VcASADH2_like_N"/>
    <property type="match status" value="1"/>
</dbReference>
<keyword evidence="10 15" id="KW-0220">Diaminopimelate biosynthesis</keyword>
<dbReference type="Proteomes" id="UP000014601">
    <property type="component" value="Unassembled WGS sequence"/>
</dbReference>
<dbReference type="PANTHER" id="PTHR46278">
    <property type="entry name" value="DEHYDROGENASE, PUTATIVE-RELATED"/>
    <property type="match status" value="1"/>
</dbReference>
<evidence type="ECO:0000256" key="1">
    <source>
        <dbReference type="ARBA" id="ARBA00005021"/>
    </source>
</evidence>
<dbReference type="PIRSF" id="PIRSF000148">
    <property type="entry name" value="ASA_dh"/>
    <property type="match status" value="1"/>
</dbReference>
<dbReference type="InterPro" id="IPR005986">
    <property type="entry name" value="Asp_semialdehyde_DH_beta"/>
</dbReference>
<dbReference type="NCBIfam" id="NF011456">
    <property type="entry name" value="PRK14874.1"/>
    <property type="match status" value="1"/>
</dbReference>
<dbReference type="Pfam" id="PF01118">
    <property type="entry name" value="Semialdhyde_dh"/>
    <property type="match status" value="1"/>
</dbReference>
<keyword evidence="13 15" id="KW-0486">Methionine biosynthesis</keyword>
<feature type="active site" description="Proton acceptor" evidence="15 16">
    <location>
        <position position="280"/>
    </location>
</feature>
<accession>S4H4M4</accession>
<dbReference type="HOGENOM" id="CLU_049966_0_1_11"/>
<dbReference type="PATRIC" id="fig|1261061.4.peg.514"/>
<evidence type="ECO:0000256" key="6">
    <source>
        <dbReference type="ARBA" id="ARBA00013120"/>
    </source>
</evidence>
<evidence type="ECO:0000256" key="3">
    <source>
        <dbReference type="ARBA" id="ARBA00005097"/>
    </source>
</evidence>
<dbReference type="InterPro" id="IPR000534">
    <property type="entry name" value="Semialdehyde_DH_NAD-bd"/>
</dbReference>
<dbReference type="UniPathway" id="UPA00050">
    <property type="reaction ID" value="UER00463"/>
</dbReference>
<dbReference type="InterPro" id="IPR012080">
    <property type="entry name" value="Asp_semialdehyde_DH"/>
</dbReference>
<comment type="caution">
    <text evidence="18">The sequence shown here is derived from an EMBL/GenBank/DDBJ whole genome shotgun (WGS) entry which is preliminary data.</text>
</comment>
<dbReference type="InterPro" id="IPR012280">
    <property type="entry name" value="Semialdhyde_DH_dimer_dom"/>
</dbReference>
<dbReference type="GO" id="GO:0071266">
    <property type="term" value="P:'de novo' L-methionine biosynthetic process"/>
    <property type="evidence" value="ECO:0007669"/>
    <property type="project" value="UniProtKB-UniRule"/>
</dbReference>
<dbReference type="InterPro" id="IPR036291">
    <property type="entry name" value="NAD(P)-bd_dom_sf"/>
</dbReference>
<protein>
    <recommendedName>
        <fullName evidence="6 15">Aspartate-semialdehyde dehydrogenase</fullName>
        <shortName evidence="15">ASA dehydrogenase</shortName>
        <shortName evidence="15">ASADH</shortName>
        <ecNumber evidence="6 15">1.2.1.11</ecNumber>
    </recommendedName>
    <alternativeName>
        <fullName evidence="15">Aspartate-beta-semialdehyde dehydrogenase</fullName>
    </alternativeName>
</protein>
<evidence type="ECO:0000256" key="11">
    <source>
        <dbReference type="ARBA" id="ARBA00023002"/>
    </source>
</evidence>
<feature type="binding site" evidence="15">
    <location>
        <begin position="183"/>
        <end position="184"/>
    </location>
    <ligand>
        <name>NADP(+)</name>
        <dbReference type="ChEBI" id="CHEBI:58349"/>
    </ligand>
</feature>
<keyword evidence="9 15" id="KW-0521">NADP</keyword>
<comment type="caution">
    <text evidence="15">Lacks conserved residue(s) required for the propagation of feature annotation.</text>
</comment>
<feature type="domain" description="Semialdehyde dehydrogenase NAD-binding" evidence="17">
    <location>
        <begin position="28"/>
        <end position="143"/>
    </location>
</feature>
<evidence type="ECO:0000256" key="9">
    <source>
        <dbReference type="ARBA" id="ARBA00022857"/>
    </source>
</evidence>
<evidence type="ECO:0000256" key="4">
    <source>
        <dbReference type="ARBA" id="ARBA00010584"/>
    </source>
</evidence>
<dbReference type="NCBIfam" id="TIGR01296">
    <property type="entry name" value="asd_B"/>
    <property type="match status" value="1"/>
</dbReference>
<dbReference type="UniPathway" id="UPA00051">
    <property type="reaction ID" value="UER00464"/>
</dbReference>
<keyword evidence="12 15" id="KW-0457">Lysine biosynthesis</keyword>
<dbReference type="EC" id="1.2.1.11" evidence="6 15"/>
<comment type="function">
    <text evidence="15">Catalyzes the NADPH-dependent formation of L-aspartate-semialdehyde (L-ASA) by the reductive dephosphorylation of L-aspartyl-4-phosphate.</text>
</comment>
<dbReference type="HAMAP" id="MF_02121">
    <property type="entry name" value="ASADH"/>
    <property type="match status" value="1"/>
</dbReference>
<feature type="binding site" evidence="15">
    <location>
        <begin position="35"/>
        <end position="38"/>
    </location>
    <ligand>
        <name>NADP(+)</name>
        <dbReference type="ChEBI" id="CHEBI:58349"/>
    </ligand>
</feature>
<dbReference type="GO" id="GO:0019877">
    <property type="term" value="P:diaminopimelate biosynthetic process"/>
    <property type="evidence" value="ECO:0007669"/>
    <property type="project" value="UniProtKB-UniRule"/>
</dbReference>
<evidence type="ECO:0000259" key="17">
    <source>
        <dbReference type="SMART" id="SM00859"/>
    </source>
</evidence>
<evidence type="ECO:0000313" key="19">
    <source>
        <dbReference type="Proteomes" id="UP000014601"/>
    </source>
</evidence>
<keyword evidence="11 15" id="KW-0560">Oxidoreductase</keyword>
<dbReference type="SUPFAM" id="SSF55347">
    <property type="entry name" value="Glyceraldehyde-3-phosphate dehydrogenase-like, C-terminal domain"/>
    <property type="match status" value="1"/>
</dbReference>
<feature type="binding site" evidence="15">
    <location>
        <position position="273"/>
    </location>
    <ligand>
        <name>substrate</name>
    </ligand>
</feature>
<dbReference type="GO" id="GO:0051287">
    <property type="term" value="F:NAD binding"/>
    <property type="evidence" value="ECO:0007669"/>
    <property type="project" value="InterPro"/>
</dbReference>
<comment type="similarity">
    <text evidence="4 15">Belongs to the aspartate-semialdehyde dehydrogenase family.</text>
</comment>
<comment type="subunit">
    <text evidence="5 15">Homodimer.</text>
</comment>
<organism evidence="18 19">
    <name type="scientific">Gardnerella pickettii JCP7719</name>
    <dbReference type="NCBI Taxonomy" id="1261061"/>
    <lineage>
        <taxon>Bacteria</taxon>
        <taxon>Bacillati</taxon>
        <taxon>Actinomycetota</taxon>
        <taxon>Actinomycetes</taxon>
        <taxon>Bifidobacteriales</taxon>
        <taxon>Bifidobacteriaceae</taxon>
        <taxon>Gardnerella</taxon>
        <taxon>Gardnerella pickettii</taxon>
    </lineage>
</organism>
<dbReference type="PANTHER" id="PTHR46278:SF2">
    <property type="entry name" value="ASPARTATE-SEMIALDEHYDE DEHYDROGENASE"/>
    <property type="match status" value="1"/>
</dbReference>
<proteinExistence type="inferred from homology"/>
<name>S4H4M4_9BIFI</name>
<evidence type="ECO:0000256" key="15">
    <source>
        <dbReference type="HAMAP-Rule" id="MF_02121"/>
    </source>
</evidence>
<comment type="pathway">
    <text evidence="3 15">Amino-acid biosynthesis; L-threonine biosynthesis; L-threonine from L-aspartate: step 2/5.</text>
</comment>
<dbReference type="Pfam" id="PF02774">
    <property type="entry name" value="Semialdhyde_dhC"/>
    <property type="match status" value="1"/>
</dbReference>
<evidence type="ECO:0000256" key="14">
    <source>
        <dbReference type="ARBA" id="ARBA00047891"/>
    </source>
</evidence>
<comment type="catalytic activity">
    <reaction evidence="14 15">
        <text>L-aspartate 4-semialdehyde + phosphate + NADP(+) = 4-phospho-L-aspartate + NADPH + H(+)</text>
        <dbReference type="Rhea" id="RHEA:24284"/>
        <dbReference type="ChEBI" id="CHEBI:15378"/>
        <dbReference type="ChEBI" id="CHEBI:43474"/>
        <dbReference type="ChEBI" id="CHEBI:57535"/>
        <dbReference type="ChEBI" id="CHEBI:57783"/>
        <dbReference type="ChEBI" id="CHEBI:58349"/>
        <dbReference type="ChEBI" id="CHEBI:537519"/>
        <dbReference type="EC" id="1.2.1.11"/>
    </reaction>
</comment>
<gene>
    <name evidence="15" type="primary">asd</name>
    <name evidence="18" type="ORF">HMPREF1576_00584</name>
</gene>
<evidence type="ECO:0000256" key="10">
    <source>
        <dbReference type="ARBA" id="ARBA00022915"/>
    </source>
</evidence>
<dbReference type="SUPFAM" id="SSF51735">
    <property type="entry name" value="NAD(P)-binding Rossmann-fold domains"/>
    <property type="match status" value="1"/>
</dbReference>
<sequence>MEEAGADRAKTRKNKGDKMAIISNTGVNLAVLGATGQVGMVMRRVLDERDFPIKNLRFLASAHSAGTVLNYRSKDVVVEDVEKADLSGIDIAIFSAGGGTSKVWAPRFADAGAIVIDNSSQWRMHNDVPLVVAEVNPQDLNDIPRGIVANPNCTTMACMPVLKPLSDAFGLKRLIVSSYQAVSGAGRAGALQLMNEAQAALNQGADKLVFDGDAIDFPQPTKVVRTIAFNVVPFIGAIVDDESQETDEEQKLRNESRKILHLPKLAASCTCVRVGVFTGHGMSINAEFEHDVTPDMAREVLKSAPGVALDDIPTPQLAAGKSASYVGRIRQDQAVDGKRGLAMFITNDNLRKGAALNAVQLAEIVAKKRGFAY</sequence>
<evidence type="ECO:0000313" key="18">
    <source>
        <dbReference type="EMBL" id="EPI50903.1"/>
    </source>
</evidence>
<dbReference type="Gene3D" id="3.30.360.10">
    <property type="entry name" value="Dihydrodipicolinate Reductase, domain 2"/>
    <property type="match status" value="1"/>
</dbReference>